<keyword evidence="15" id="KW-1185">Reference proteome</keyword>
<evidence type="ECO:0000256" key="1">
    <source>
        <dbReference type="ARBA" id="ARBA00004123"/>
    </source>
</evidence>
<dbReference type="SUPFAM" id="SSF56024">
    <property type="entry name" value="Phospholipase D/nuclease"/>
    <property type="match status" value="2"/>
</dbReference>
<dbReference type="OrthoDB" id="47785at2759"/>
<name>A0A8W8HVA1_MAGGI</name>
<feature type="active site" description="Nucleophile" evidence="9">
    <location>
        <position position="326"/>
    </location>
</feature>
<feature type="compositionally biased region" description="Acidic residues" evidence="12">
    <location>
        <begin position="1"/>
        <end position="15"/>
    </location>
</feature>
<feature type="compositionally biased region" description="Basic and acidic residues" evidence="12">
    <location>
        <begin position="167"/>
        <end position="176"/>
    </location>
</feature>
<dbReference type="PANTHER" id="PTHR12415:SF0">
    <property type="entry name" value="TYROSYL-DNA PHOSPHODIESTERASE 1"/>
    <property type="match status" value="1"/>
</dbReference>
<feature type="binding site" evidence="10">
    <location>
        <position position="558"/>
    </location>
    <ligand>
        <name>substrate</name>
    </ligand>
</feature>
<comment type="subcellular location">
    <subcellularLocation>
        <location evidence="1">Nucleus</location>
    </subcellularLocation>
</comment>
<dbReference type="GO" id="GO:0004527">
    <property type="term" value="F:exonuclease activity"/>
    <property type="evidence" value="ECO:0007669"/>
    <property type="project" value="UniProtKB-KW"/>
</dbReference>
<feature type="domain" description="PBZ-type" evidence="13">
    <location>
        <begin position="156"/>
        <end position="178"/>
    </location>
</feature>
<evidence type="ECO:0000256" key="9">
    <source>
        <dbReference type="PIRSR" id="PIRSR610347-1"/>
    </source>
</evidence>
<evidence type="ECO:0000256" key="2">
    <source>
        <dbReference type="ARBA" id="ARBA00010205"/>
    </source>
</evidence>
<dbReference type="GO" id="GO:0006281">
    <property type="term" value="P:DNA repair"/>
    <property type="evidence" value="ECO:0007669"/>
    <property type="project" value="UniProtKB-KW"/>
</dbReference>
<evidence type="ECO:0000256" key="5">
    <source>
        <dbReference type="ARBA" id="ARBA00022801"/>
    </source>
</evidence>
<comment type="similarity">
    <text evidence="2">Belongs to the tyrosyl-DNA phosphodiesterase family.</text>
</comment>
<dbReference type="EnsemblMetazoa" id="G11110.2">
    <property type="protein sequence ID" value="G11110.2:cds"/>
    <property type="gene ID" value="G11110"/>
</dbReference>
<feature type="active site" description="Proton donor/acceptor" evidence="9">
    <location>
        <position position="556"/>
    </location>
</feature>
<keyword evidence="8" id="KW-0539">Nucleus</keyword>
<keyword evidence="5" id="KW-0378">Hydrolase</keyword>
<dbReference type="PANTHER" id="PTHR12415">
    <property type="entry name" value="TYROSYL-DNA PHOSPHODIESTERASE 1"/>
    <property type="match status" value="1"/>
</dbReference>
<feature type="region of interest" description="Disordered" evidence="12">
    <location>
        <begin position="1"/>
        <end position="211"/>
    </location>
</feature>
<accession>A0A8W8HVA1</accession>
<evidence type="ECO:0000313" key="14">
    <source>
        <dbReference type="EnsemblMetazoa" id="G11110.1:cds"/>
    </source>
</evidence>
<dbReference type="GO" id="GO:0003690">
    <property type="term" value="F:double-stranded DNA binding"/>
    <property type="evidence" value="ECO:0007669"/>
    <property type="project" value="TreeGrafter"/>
</dbReference>
<dbReference type="Pfam" id="PF10283">
    <property type="entry name" value="zf-CCHH"/>
    <property type="match status" value="1"/>
</dbReference>
<feature type="site" description="Interaction with DNA" evidence="11">
    <location>
        <position position="581"/>
    </location>
</feature>
<dbReference type="Gene3D" id="3.30.870.10">
    <property type="entry name" value="Endonuclease Chain A"/>
    <property type="match status" value="2"/>
</dbReference>
<dbReference type="CDD" id="cd09195">
    <property type="entry name" value="PLDc_mTdp1_2"/>
    <property type="match status" value="1"/>
</dbReference>
<dbReference type="Proteomes" id="UP000005408">
    <property type="component" value="Unassembled WGS sequence"/>
</dbReference>
<evidence type="ECO:0000256" key="12">
    <source>
        <dbReference type="SAM" id="MobiDB-lite"/>
    </source>
</evidence>
<feature type="compositionally biased region" description="Basic and acidic residues" evidence="12">
    <location>
        <begin position="103"/>
        <end position="118"/>
    </location>
</feature>
<reference evidence="14" key="1">
    <citation type="submission" date="2022-08" db="UniProtKB">
        <authorList>
            <consortium name="EnsemblMetazoa"/>
        </authorList>
    </citation>
    <scope>IDENTIFICATION</scope>
    <source>
        <strain evidence="14">05x7-T-G4-1.051#20</strain>
    </source>
</reference>
<keyword evidence="7" id="KW-0234">DNA repair</keyword>
<keyword evidence="4" id="KW-0227">DNA damage</keyword>
<organism evidence="14 15">
    <name type="scientific">Magallana gigas</name>
    <name type="common">Pacific oyster</name>
    <name type="synonym">Crassostrea gigas</name>
    <dbReference type="NCBI Taxonomy" id="29159"/>
    <lineage>
        <taxon>Eukaryota</taxon>
        <taxon>Metazoa</taxon>
        <taxon>Spiralia</taxon>
        <taxon>Lophotrochozoa</taxon>
        <taxon>Mollusca</taxon>
        <taxon>Bivalvia</taxon>
        <taxon>Autobranchia</taxon>
        <taxon>Pteriomorphia</taxon>
        <taxon>Ostreida</taxon>
        <taxon>Ostreoidea</taxon>
        <taxon>Ostreidae</taxon>
        <taxon>Magallana</taxon>
    </lineage>
</organism>
<feature type="compositionally biased region" description="Polar residues" evidence="12">
    <location>
        <begin position="22"/>
        <end position="44"/>
    </location>
</feature>
<dbReference type="EnsemblMetazoa" id="G11110.1">
    <property type="protein sequence ID" value="G11110.1:cds"/>
    <property type="gene ID" value="G11110"/>
</dbReference>
<feature type="compositionally biased region" description="Polar residues" evidence="12">
    <location>
        <begin position="54"/>
        <end position="71"/>
    </location>
</feature>
<dbReference type="Pfam" id="PF06087">
    <property type="entry name" value="Tyr-DNA_phospho"/>
    <property type="match status" value="1"/>
</dbReference>
<evidence type="ECO:0000256" key="3">
    <source>
        <dbReference type="ARBA" id="ARBA00022722"/>
    </source>
</evidence>
<sequence>MSDTDSDVTIEPDPSDWDHSPNLFTPSPPQSVSKRQSSYHQLSDSDNEEPCSSVKHSFQHQTTEDLSNGRSSPKLLKRINKSSLSKSPSSSSQKNEKSIVFGKIDDQNNSAKDKKLDASKGVPQKKLHDSQVLKRKHSSGDSSKRVSETISSQALPPCKYGSKCYRKNPDHLKEFSHPSANDSNENARGRKSTKQETSPPMKRQKTETMSLTSKEPIDIFTHAQPLSFFLTKVHGISSDYNGAYTMSLRDILSESMGNLQESCQFNYMFEIPWLIQQYPTSFRQKPLLCVHGFQGGQKAGLEADARKFTNIKFCQAKLEMPYGTHHTKMMFLMYDNGLRVVIHTANLIERDWHQKTQGIWISPVFPKLKSGPSPTQGDSPTHFKRDLLQYVAAYKAYQLKDWQDHISRHDLSSANVFIVGSVPGRHMAEKKHWFGHMKLRKLLNENGPVKEQASKWPVIGQFSSIGSLGASKENWLSVEFLQSLATVKGTSSVPLAPVEFKLIFPTVDNVRTSLEGYPAGGSIPYSINVAKKQPWLHSYFHQWKSEGRGRNRAMPHIKTYCRPSPTWGEAAWFLVTSSNLSKAAWGALEKKGSQLMIRSYEIGVLFIPKYLVENAVFKCSSKVKEAGQKTFVLPYDLPPRAYTKSDKPWIWDIAHKELPDSNGNMWCPS</sequence>
<evidence type="ECO:0000256" key="6">
    <source>
        <dbReference type="ARBA" id="ARBA00022839"/>
    </source>
</evidence>
<dbReference type="CDD" id="cd09193">
    <property type="entry name" value="PLDc_mTdp1_1"/>
    <property type="match status" value="1"/>
</dbReference>
<feature type="compositionally biased region" description="Low complexity" evidence="12">
    <location>
        <begin position="81"/>
        <end position="93"/>
    </location>
</feature>
<evidence type="ECO:0000256" key="4">
    <source>
        <dbReference type="ARBA" id="ARBA00022763"/>
    </source>
</evidence>
<evidence type="ECO:0000256" key="8">
    <source>
        <dbReference type="ARBA" id="ARBA00023242"/>
    </source>
</evidence>
<feature type="compositionally biased region" description="Basic and acidic residues" evidence="12">
    <location>
        <begin position="126"/>
        <end position="147"/>
    </location>
</feature>
<dbReference type="AlphaFoldDB" id="A0A8W8HVA1"/>
<proteinExistence type="inferred from homology"/>
<dbReference type="InterPro" id="IPR019406">
    <property type="entry name" value="APLF_PBZ"/>
</dbReference>
<evidence type="ECO:0000313" key="15">
    <source>
        <dbReference type="Proteomes" id="UP000005408"/>
    </source>
</evidence>
<evidence type="ECO:0000259" key="13">
    <source>
        <dbReference type="Pfam" id="PF10283"/>
    </source>
</evidence>
<feature type="binding site" evidence="10">
    <location>
        <position position="328"/>
    </location>
    <ligand>
        <name>substrate</name>
    </ligand>
</feature>
<keyword evidence="6" id="KW-0269">Exonuclease</keyword>
<dbReference type="InterPro" id="IPR010347">
    <property type="entry name" value="Tdp1"/>
</dbReference>
<evidence type="ECO:0000256" key="10">
    <source>
        <dbReference type="PIRSR" id="PIRSR610347-2"/>
    </source>
</evidence>
<dbReference type="OMA" id="PLIKECW"/>
<keyword evidence="3" id="KW-0540">Nuclease</keyword>
<protein>
    <recommendedName>
        <fullName evidence="13">PBZ-type domain-containing protein</fullName>
    </recommendedName>
</protein>
<dbReference type="GO" id="GO:0017005">
    <property type="term" value="F:3'-tyrosyl-DNA phosphodiesterase activity"/>
    <property type="evidence" value="ECO:0007669"/>
    <property type="project" value="TreeGrafter"/>
</dbReference>
<evidence type="ECO:0000256" key="7">
    <source>
        <dbReference type="ARBA" id="ARBA00023204"/>
    </source>
</evidence>
<dbReference type="GO" id="GO:0005634">
    <property type="term" value="C:nucleus"/>
    <property type="evidence" value="ECO:0007669"/>
    <property type="project" value="UniProtKB-SubCell"/>
</dbReference>
<evidence type="ECO:0000256" key="11">
    <source>
        <dbReference type="PIRSR" id="PIRSR610347-3"/>
    </source>
</evidence>
<dbReference type="GO" id="GO:0003697">
    <property type="term" value="F:single-stranded DNA binding"/>
    <property type="evidence" value="ECO:0007669"/>
    <property type="project" value="TreeGrafter"/>
</dbReference>